<organism evidence="1">
    <name type="scientific">marine metagenome</name>
    <dbReference type="NCBI Taxonomy" id="408172"/>
    <lineage>
        <taxon>unclassified sequences</taxon>
        <taxon>metagenomes</taxon>
        <taxon>ecological metagenomes</taxon>
    </lineage>
</organism>
<proteinExistence type="predicted"/>
<accession>A0A382E727</accession>
<sequence length="39" mass="4390">MSDPPKPEKSGDQSCKICGRPVREHSFEEQQKCAEKLAD</sequence>
<reference evidence="1" key="1">
    <citation type="submission" date="2018-05" db="EMBL/GenBank/DDBJ databases">
        <authorList>
            <person name="Lanie J.A."/>
            <person name="Ng W.-L."/>
            <person name="Kazmierczak K.M."/>
            <person name="Andrzejewski T.M."/>
            <person name="Davidsen T.M."/>
            <person name="Wayne K.J."/>
            <person name="Tettelin H."/>
            <person name="Glass J.I."/>
            <person name="Rusch D."/>
            <person name="Podicherti R."/>
            <person name="Tsui H.-C.T."/>
            <person name="Winkler M.E."/>
        </authorList>
    </citation>
    <scope>NUCLEOTIDE SEQUENCE</scope>
</reference>
<protein>
    <submittedName>
        <fullName evidence="1">Uncharacterized protein</fullName>
    </submittedName>
</protein>
<evidence type="ECO:0000313" key="1">
    <source>
        <dbReference type="EMBL" id="SVB45783.1"/>
    </source>
</evidence>
<dbReference type="EMBL" id="UINC01042745">
    <property type="protein sequence ID" value="SVB45783.1"/>
    <property type="molecule type" value="Genomic_DNA"/>
</dbReference>
<name>A0A382E727_9ZZZZ</name>
<feature type="non-terminal residue" evidence="1">
    <location>
        <position position="39"/>
    </location>
</feature>
<dbReference type="AlphaFoldDB" id="A0A382E727"/>
<gene>
    <name evidence="1" type="ORF">METZ01_LOCUS198637</name>
</gene>